<dbReference type="RefSeq" id="WP_153511651.1">
    <property type="nucleotide sequence ID" value="NZ_CP045652.1"/>
</dbReference>
<accession>A0A5Q0QB77</accession>
<dbReference type="InterPro" id="IPR013216">
    <property type="entry name" value="Methyltransf_11"/>
</dbReference>
<dbReference type="PANTHER" id="PTHR45180">
    <property type="entry name" value="OS01G0307686 PROTEIN"/>
    <property type="match status" value="1"/>
</dbReference>
<evidence type="ECO:0000313" key="3">
    <source>
        <dbReference type="Proteomes" id="UP000326921"/>
    </source>
</evidence>
<name>A0A5Q0QB77_9SPHI</name>
<sequence>MAAFNDNFSKQASIYVQFRPSYPHELFDYLQSLTPSHELAWDCGTGNGQSAIHLAEFYKKVFATDPSEAQIQNAFSHDQVLYRVEKAEEPSLTNSSVDLITVAQAIHWFDIEKFYDSARRVLKKDGIIAVWAYGIPKVNKEIDLITQEFHDQVVGPFWQPQNKLIAQGYTTIPFPFREIEPPEFYIRKRFRLDDLLGHLRSWSATQKFIDQEQIDPLDELKDQLSAYWKDPNEIKNVSWKIALRVGKLTS</sequence>
<dbReference type="Pfam" id="PF08241">
    <property type="entry name" value="Methyltransf_11"/>
    <property type="match status" value="1"/>
</dbReference>
<organism evidence="2 3">
    <name type="scientific">Sphingobacterium zhuxiongii</name>
    <dbReference type="NCBI Taxonomy" id="2662364"/>
    <lineage>
        <taxon>Bacteria</taxon>
        <taxon>Pseudomonadati</taxon>
        <taxon>Bacteroidota</taxon>
        <taxon>Sphingobacteriia</taxon>
        <taxon>Sphingobacteriales</taxon>
        <taxon>Sphingobacteriaceae</taxon>
        <taxon>Sphingobacterium</taxon>
    </lineage>
</organism>
<evidence type="ECO:0000313" key="2">
    <source>
        <dbReference type="EMBL" id="QGA26803.1"/>
    </source>
</evidence>
<dbReference type="InterPro" id="IPR029063">
    <property type="entry name" value="SAM-dependent_MTases_sf"/>
</dbReference>
<dbReference type="SUPFAM" id="SSF53335">
    <property type="entry name" value="S-adenosyl-L-methionine-dependent methyltransferases"/>
    <property type="match status" value="1"/>
</dbReference>
<dbReference type="EMBL" id="CP045652">
    <property type="protein sequence ID" value="QGA26803.1"/>
    <property type="molecule type" value="Genomic_DNA"/>
</dbReference>
<evidence type="ECO:0000259" key="1">
    <source>
        <dbReference type="Pfam" id="PF08241"/>
    </source>
</evidence>
<dbReference type="GO" id="GO:0032259">
    <property type="term" value="P:methylation"/>
    <property type="evidence" value="ECO:0007669"/>
    <property type="project" value="UniProtKB-KW"/>
</dbReference>
<dbReference type="CDD" id="cd02440">
    <property type="entry name" value="AdoMet_MTases"/>
    <property type="match status" value="1"/>
</dbReference>
<gene>
    <name evidence="2" type="ORF">GFH32_10925</name>
</gene>
<reference evidence="2 3" key="1">
    <citation type="submission" date="2019-10" db="EMBL/GenBank/DDBJ databases">
        <authorList>
            <person name="Dong K."/>
        </authorList>
    </citation>
    <scope>NUCLEOTIDE SEQUENCE [LARGE SCALE GENOMIC DNA]</scope>
    <source>
        <strain evidence="3">dk4302</strain>
    </source>
</reference>
<dbReference type="PANTHER" id="PTHR45180:SF1">
    <property type="entry name" value="OS01G0307686 PROTEIN"/>
    <property type="match status" value="1"/>
</dbReference>
<keyword evidence="2" id="KW-0489">Methyltransferase</keyword>
<feature type="domain" description="Methyltransferase type 11" evidence="1">
    <location>
        <begin position="42"/>
        <end position="129"/>
    </location>
</feature>
<keyword evidence="3" id="KW-1185">Reference proteome</keyword>
<dbReference type="GO" id="GO:0008757">
    <property type="term" value="F:S-adenosylmethionine-dependent methyltransferase activity"/>
    <property type="evidence" value="ECO:0007669"/>
    <property type="project" value="InterPro"/>
</dbReference>
<dbReference type="Gene3D" id="3.40.50.150">
    <property type="entry name" value="Vaccinia Virus protein VP39"/>
    <property type="match status" value="1"/>
</dbReference>
<dbReference type="KEGG" id="sphe:GFH32_10925"/>
<protein>
    <submittedName>
        <fullName evidence="2">Methyltransferase domain-containing protein</fullName>
    </submittedName>
</protein>
<dbReference type="AlphaFoldDB" id="A0A5Q0QB77"/>
<dbReference type="Proteomes" id="UP000326921">
    <property type="component" value="Chromosome"/>
</dbReference>
<keyword evidence="2" id="KW-0808">Transferase</keyword>
<proteinExistence type="predicted"/>